<dbReference type="EMBL" id="KN839045">
    <property type="protein sequence ID" value="KIJ91173.1"/>
    <property type="molecule type" value="Genomic_DNA"/>
</dbReference>
<evidence type="ECO:0000313" key="2">
    <source>
        <dbReference type="Proteomes" id="UP000054477"/>
    </source>
</evidence>
<accession>A0A0C9WSS9</accession>
<dbReference type="HOGENOM" id="CLU_2158837_0_0_1"/>
<dbReference type="AlphaFoldDB" id="A0A0C9WSS9"/>
<proteinExistence type="predicted"/>
<protein>
    <submittedName>
        <fullName evidence="1">Uncharacterized protein</fullName>
    </submittedName>
</protein>
<keyword evidence="2" id="KW-1185">Reference proteome</keyword>
<gene>
    <name evidence="1" type="ORF">K443DRAFT_14630</name>
</gene>
<organism evidence="1 2">
    <name type="scientific">Laccaria amethystina LaAM-08-1</name>
    <dbReference type="NCBI Taxonomy" id="1095629"/>
    <lineage>
        <taxon>Eukaryota</taxon>
        <taxon>Fungi</taxon>
        <taxon>Dikarya</taxon>
        <taxon>Basidiomycota</taxon>
        <taxon>Agaricomycotina</taxon>
        <taxon>Agaricomycetes</taxon>
        <taxon>Agaricomycetidae</taxon>
        <taxon>Agaricales</taxon>
        <taxon>Agaricineae</taxon>
        <taxon>Hydnangiaceae</taxon>
        <taxon>Laccaria</taxon>
    </lineage>
</organism>
<sequence length="111" mass="12435">MNELYREDQTEGAHQVVESYTMTSLSSKFDSIPFRLEDACDLEWWKCVGGGSLASSAQSLSMDMMNKSKSLFSFVLPKLLIQNFAGLLFSPPSLSTPILMLQTYPFTLPKL</sequence>
<reference evidence="2" key="2">
    <citation type="submission" date="2015-01" db="EMBL/GenBank/DDBJ databases">
        <title>Evolutionary Origins and Diversification of the Mycorrhizal Mutualists.</title>
        <authorList>
            <consortium name="DOE Joint Genome Institute"/>
            <consortium name="Mycorrhizal Genomics Consortium"/>
            <person name="Kohler A."/>
            <person name="Kuo A."/>
            <person name="Nagy L.G."/>
            <person name="Floudas D."/>
            <person name="Copeland A."/>
            <person name="Barry K.W."/>
            <person name="Cichocki N."/>
            <person name="Veneault-Fourrey C."/>
            <person name="LaButti K."/>
            <person name="Lindquist E.A."/>
            <person name="Lipzen A."/>
            <person name="Lundell T."/>
            <person name="Morin E."/>
            <person name="Murat C."/>
            <person name="Riley R."/>
            <person name="Ohm R."/>
            <person name="Sun H."/>
            <person name="Tunlid A."/>
            <person name="Henrissat B."/>
            <person name="Grigoriev I.V."/>
            <person name="Hibbett D.S."/>
            <person name="Martin F."/>
        </authorList>
    </citation>
    <scope>NUCLEOTIDE SEQUENCE [LARGE SCALE GENOMIC DNA]</scope>
    <source>
        <strain evidence="2">LaAM-08-1</strain>
    </source>
</reference>
<evidence type="ECO:0000313" key="1">
    <source>
        <dbReference type="EMBL" id="KIJ91173.1"/>
    </source>
</evidence>
<name>A0A0C9WSS9_9AGAR</name>
<reference evidence="1 2" key="1">
    <citation type="submission" date="2014-04" db="EMBL/GenBank/DDBJ databases">
        <authorList>
            <consortium name="DOE Joint Genome Institute"/>
            <person name="Kuo A."/>
            <person name="Kohler A."/>
            <person name="Nagy L.G."/>
            <person name="Floudas D."/>
            <person name="Copeland A."/>
            <person name="Barry K.W."/>
            <person name="Cichocki N."/>
            <person name="Veneault-Fourrey C."/>
            <person name="LaButti K."/>
            <person name="Lindquist E.A."/>
            <person name="Lipzen A."/>
            <person name="Lundell T."/>
            <person name="Morin E."/>
            <person name="Murat C."/>
            <person name="Sun H."/>
            <person name="Tunlid A."/>
            <person name="Henrissat B."/>
            <person name="Grigoriev I.V."/>
            <person name="Hibbett D.S."/>
            <person name="Martin F."/>
            <person name="Nordberg H.P."/>
            <person name="Cantor M.N."/>
            <person name="Hua S.X."/>
        </authorList>
    </citation>
    <scope>NUCLEOTIDE SEQUENCE [LARGE SCALE GENOMIC DNA]</scope>
    <source>
        <strain evidence="1 2">LaAM-08-1</strain>
    </source>
</reference>
<dbReference type="OrthoDB" id="25129at2759"/>
<dbReference type="Proteomes" id="UP000054477">
    <property type="component" value="Unassembled WGS sequence"/>
</dbReference>